<sequence>MLFCALCFVSPSFASLSDLSPPEINTLKSFSNLELPNSYHVFGSPQPNPKPPTSMHNRIQTSAADSNVCGQHERHSNVQQPPYSENEVLSCSPSTYLVDPAEMVEDADGGSKQENRASDSFMEQVNDMFQGFESAGPSSREQQSQSLSKERLQNEDSIEKWIKALDSFPDPPWTVEGGKNNNKRQVEETNKQSNGGSRRHLQFSVTPECQITSISDIEDPNSMGTTSTLPPCTMAELENLTSFQNNSRLTSCSQPLNAFSNPLSSETYFSHSNSITSNQNDEHTFTAGIGLHLSKFGHGVVSISPDLTNINTAESIDMQEKKNLFTTGIGLHLNKLGTQGPMSPGSFNKLKDKAVPDSHRRLIENPSTDSILGRSGTYLSSLDNNKSTQAVPEASTYLPSTSSMKGQDYSLDFSHLQPEKTPYSQGNYCSDDCSCTNCFNKPDYEDTVLDSKQQIVQRNPLAFVPRHLIYNPDAAPNISEEAQMVLAPVMPRRGCNCKKSRCLKKYCDCYQVGVGCSEACRCEDCKNPNGAKLVAAATSRPEDHFDGNLNIMHNMNGSTNAHKPIFIPGQPLSSQFVPLNQEFNTQGSYHVSPIWGNLVECPQSPVAHCSSGLMASSSNMPIAQENLQPAEAQFWQRREPLSFNPCSSSVTLPPQSSTSANLYELFYNNSPFNLSANHDTTEGRKTTSPQKKYISAPNQPAQVLGSSYSSGLKRGRKYILQAVPSHPLPSPPNDLSKAVNP</sequence>
<evidence type="ECO:0000256" key="1">
    <source>
        <dbReference type="ARBA" id="ARBA00004123"/>
    </source>
</evidence>
<evidence type="ECO:0000313" key="7">
    <source>
        <dbReference type="Proteomes" id="UP001370490"/>
    </source>
</evidence>
<accession>A0AAN8YTT8</accession>
<dbReference type="GO" id="GO:0005634">
    <property type="term" value="C:nucleus"/>
    <property type="evidence" value="ECO:0007669"/>
    <property type="project" value="UniProtKB-SubCell"/>
</dbReference>
<dbReference type="Proteomes" id="UP001370490">
    <property type="component" value="Unassembled WGS sequence"/>
</dbReference>
<dbReference type="InterPro" id="IPR044522">
    <property type="entry name" value="TSO1-like"/>
</dbReference>
<dbReference type="PANTHER" id="PTHR46159:SF6">
    <property type="entry name" value="OS12G0605300 PROTEIN"/>
    <property type="match status" value="1"/>
</dbReference>
<dbReference type="SMART" id="SM01114">
    <property type="entry name" value="CXC"/>
    <property type="match status" value="2"/>
</dbReference>
<feature type="region of interest" description="Disordered" evidence="4">
    <location>
        <begin position="131"/>
        <end position="154"/>
    </location>
</feature>
<comment type="subcellular location">
    <subcellularLocation>
        <location evidence="1">Nucleus</location>
    </subcellularLocation>
</comment>
<keyword evidence="7" id="KW-1185">Reference proteome</keyword>
<name>A0AAN8YTT8_9MAGN</name>
<feature type="compositionally biased region" description="Polar residues" evidence="4">
    <location>
        <begin position="686"/>
        <end position="709"/>
    </location>
</feature>
<feature type="region of interest" description="Disordered" evidence="4">
    <location>
        <begin position="722"/>
        <end position="741"/>
    </location>
</feature>
<dbReference type="AlphaFoldDB" id="A0AAN8YTT8"/>
<evidence type="ECO:0000256" key="2">
    <source>
        <dbReference type="ARBA" id="ARBA00007267"/>
    </source>
</evidence>
<comment type="similarity">
    <text evidence="2">Belongs to the lin-54 family.</text>
</comment>
<protein>
    <submittedName>
        <fullName evidence="6">CRC domain</fullName>
    </submittedName>
</protein>
<evidence type="ECO:0000256" key="3">
    <source>
        <dbReference type="ARBA" id="ARBA00023242"/>
    </source>
</evidence>
<evidence type="ECO:0000256" key="4">
    <source>
        <dbReference type="SAM" id="MobiDB-lite"/>
    </source>
</evidence>
<comment type="caution">
    <text evidence="6">The sequence shown here is derived from an EMBL/GenBank/DDBJ whole genome shotgun (WGS) entry which is preliminary data.</text>
</comment>
<organism evidence="6 7">
    <name type="scientific">Dillenia turbinata</name>
    <dbReference type="NCBI Taxonomy" id="194707"/>
    <lineage>
        <taxon>Eukaryota</taxon>
        <taxon>Viridiplantae</taxon>
        <taxon>Streptophyta</taxon>
        <taxon>Embryophyta</taxon>
        <taxon>Tracheophyta</taxon>
        <taxon>Spermatophyta</taxon>
        <taxon>Magnoliopsida</taxon>
        <taxon>eudicotyledons</taxon>
        <taxon>Gunneridae</taxon>
        <taxon>Pentapetalae</taxon>
        <taxon>Dilleniales</taxon>
        <taxon>Dilleniaceae</taxon>
        <taxon>Dillenia</taxon>
    </lineage>
</organism>
<proteinExistence type="inferred from homology"/>
<dbReference type="PROSITE" id="PS51634">
    <property type="entry name" value="CRC"/>
    <property type="match status" value="1"/>
</dbReference>
<dbReference type="PANTHER" id="PTHR46159">
    <property type="entry name" value="PROTEIN TESMIN/TSO1-LIKE CXC 2"/>
    <property type="match status" value="1"/>
</dbReference>
<feature type="compositionally biased region" description="Polar residues" evidence="4">
    <location>
        <begin position="136"/>
        <end position="147"/>
    </location>
</feature>
<dbReference type="InterPro" id="IPR005172">
    <property type="entry name" value="CRC"/>
</dbReference>
<keyword evidence="3" id="KW-0539">Nucleus</keyword>
<gene>
    <name evidence="6" type="ORF">RJ641_020101</name>
</gene>
<dbReference type="EMBL" id="JBAMMX010000025">
    <property type="protein sequence ID" value="KAK6914984.1"/>
    <property type="molecule type" value="Genomic_DNA"/>
</dbReference>
<dbReference type="Pfam" id="PF03638">
    <property type="entry name" value="TCR"/>
    <property type="match status" value="1"/>
</dbReference>
<evidence type="ECO:0000313" key="6">
    <source>
        <dbReference type="EMBL" id="KAK6914984.1"/>
    </source>
</evidence>
<reference evidence="6 7" key="1">
    <citation type="submission" date="2023-12" db="EMBL/GenBank/DDBJ databases">
        <title>A high-quality genome assembly for Dillenia turbinata (Dilleniales).</title>
        <authorList>
            <person name="Chanderbali A."/>
        </authorList>
    </citation>
    <scope>NUCLEOTIDE SEQUENCE [LARGE SCALE GENOMIC DNA]</scope>
    <source>
        <strain evidence="6">LSX21</strain>
        <tissue evidence="6">Leaf</tissue>
    </source>
</reference>
<feature type="domain" description="CRC" evidence="5">
    <location>
        <begin position="405"/>
        <end position="530"/>
    </location>
</feature>
<evidence type="ECO:0000259" key="5">
    <source>
        <dbReference type="PROSITE" id="PS51634"/>
    </source>
</evidence>
<feature type="region of interest" description="Disordered" evidence="4">
    <location>
        <begin position="674"/>
        <end position="709"/>
    </location>
</feature>
<dbReference type="GO" id="GO:0003700">
    <property type="term" value="F:DNA-binding transcription factor activity"/>
    <property type="evidence" value="ECO:0007669"/>
    <property type="project" value="InterPro"/>
</dbReference>
<feature type="region of interest" description="Disordered" evidence="4">
    <location>
        <begin position="167"/>
        <end position="200"/>
    </location>
</feature>
<dbReference type="InterPro" id="IPR033467">
    <property type="entry name" value="Tesmin/TSO1-like_CXC"/>
</dbReference>